<dbReference type="InterPro" id="IPR038666">
    <property type="entry name" value="SSP1_head-tail_sf"/>
</dbReference>
<organism evidence="2 3">
    <name type="scientific">Xenorhabdus bovienii str. feltiae Moldova</name>
    <dbReference type="NCBI Taxonomy" id="1398200"/>
    <lineage>
        <taxon>Bacteria</taxon>
        <taxon>Pseudomonadati</taxon>
        <taxon>Pseudomonadota</taxon>
        <taxon>Gammaproteobacteria</taxon>
        <taxon>Enterobacterales</taxon>
        <taxon>Morganellaceae</taxon>
        <taxon>Xenorhabdus</taxon>
    </lineage>
</organism>
<dbReference type="InterPro" id="IPR008767">
    <property type="entry name" value="Phage_SPP1_head-tail_adaptor"/>
</dbReference>
<dbReference type="EMBL" id="CBSV010000060">
    <property type="protein sequence ID" value="CDH00340.1"/>
    <property type="molecule type" value="Genomic_DNA"/>
</dbReference>
<name>A0A077NND5_XENBV</name>
<gene>
    <name evidence="2" type="ORF">XBFM1_1520001</name>
</gene>
<reference evidence="2" key="1">
    <citation type="submission" date="2013-07" db="EMBL/GenBank/DDBJ databases">
        <title>Sub-species coevolution in mutualistic symbiosis.</title>
        <authorList>
            <person name="Murfin K."/>
            <person name="Klassen J."/>
            <person name="Lee M."/>
            <person name="Forst S."/>
            <person name="Stock P."/>
            <person name="Goodrich-Blair H."/>
        </authorList>
    </citation>
    <scope>NUCLEOTIDE SEQUENCE [LARGE SCALE GENOMIC DNA]</scope>
    <source>
        <strain evidence="2">Feltiae Moldova</strain>
    </source>
</reference>
<dbReference type="NCBIfam" id="TIGR01563">
    <property type="entry name" value="gp16_SPP1"/>
    <property type="match status" value="1"/>
</dbReference>
<dbReference type="AlphaFoldDB" id="A0A077NND5"/>
<evidence type="ECO:0000313" key="2">
    <source>
        <dbReference type="EMBL" id="CDH00340.1"/>
    </source>
</evidence>
<sequence>MEANGRNQETTGGQGMRAGRLRHRVTIQKSEQSRAPSGQIIDKWVDAATVWAEVRAISGRERLASGAVFSEATVRIWMRYRDDVTTANIILYNGANTRGTAFDIVAVIPDAKCTRLELLCKGGVF</sequence>
<dbReference type="Pfam" id="PF05521">
    <property type="entry name" value="Phage_HCP"/>
    <property type="match status" value="1"/>
</dbReference>
<proteinExistence type="predicted"/>
<evidence type="ECO:0000313" key="3">
    <source>
        <dbReference type="Proteomes" id="UP000028487"/>
    </source>
</evidence>
<comment type="caution">
    <text evidence="2">The sequence shown here is derived from an EMBL/GenBank/DDBJ whole genome shotgun (WGS) entry which is preliminary data.</text>
</comment>
<protein>
    <submittedName>
        <fullName evidence="2">Putative phage head-tail adaptor</fullName>
    </submittedName>
</protein>
<dbReference type="Gene3D" id="2.40.10.270">
    <property type="entry name" value="Bacteriophage SPP1 head-tail adaptor protein"/>
    <property type="match status" value="1"/>
</dbReference>
<feature type="region of interest" description="Disordered" evidence="1">
    <location>
        <begin position="1"/>
        <end position="21"/>
    </location>
</feature>
<feature type="compositionally biased region" description="Polar residues" evidence="1">
    <location>
        <begin position="1"/>
        <end position="11"/>
    </location>
</feature>
<dbReference type="HOGENOM" id="CLU_147810_2_3_6"/>
<dbReference type="Proteomes" id="UP000028487">
    <property type="component" value="Unassembled WGS sequence"/>
</dbReference>
<accession>A0A077NND5</accession>
<evidence type="ECO:0000256" key="1">
    <source>
        <dbReference type="SAM" id="MobiDB-lite"/>
    </source>
</evidence>